<organism evidence="1 2">
    <name type="scientific">Rhabditophanes sp. KR3021</name>
    <dbReference type="NCBI Taxonomy" id="114890"/>
    <lineage>
        <taxon>Eukaryota</taxon>
        <taxon>Metazoa</taxon>
        <taxon>Ecdysozoa</taxon>
        <taxon>Nematoda</taxon>
        <taxon>Chromadorea</taxon>
        <taxon>Rhabditida</taxon>
        <taxon>Tylenchina</taxon>
        <taxon>Panagrolaimomorpha</taxon>
        <taxon>Strongyloidoidea</taxon>
        <taxon>Alloionematidae</taxon>
        <taxon>Rhabditophanes</taxon>
    </lineage>
</organism>
<name>A0AC35U5A0_9BILA</name>
<accession>A0AC35U5A0</accession>
<sequence>MFKGGEVGDIIIYSRIDMALATDLEKDILESVAKNLKNNDFHCGIISQPGFVIETTTTSDGVIECSIESSVVNSKCCRYDIYFVDIPLEIKLKAVKWARAQLGVQYNHVFDPLSCFENKSIKLYCSQLVAEAYKFASNGREVFVSKVMEFGVLENRGWRKYFKQHDRQVPVNTLGTHPHDFRLSEHTNVVYSECTDINLKMASNKLLIPKDLCAKLNFVSNKLVEPTNCILLAPSLLSPRNGGSSNQPMQFGDKKFVSDTVCVAKEAHATYKKTSLDFRKTIFLRVGRNLRERVADIAKMETKDNGKPITESIADVLSAADCVEFFASSDISGKSFPLDPENGQIAYTVRESFGVVGCIGAWNYPIQTAMWKIAPALICGNTIVYKPSPLTPMTSTLLGLIFAHSGLPAGVLNIIQGDAETAEQICLNEDVKKISFTGSLKTGRRILQLCSSKMIKPATMELGGKGSLVIFEDADIESATNCALMANFYSQGQVCSNASKVLVHTSILEEFTEMVVSKTKKMVIGDPLDEKTHVGASISAEHLQNVKKFIDDAVTDGARVLCGGEFVIPSEKLKNGFYISPCILTDVNPSSRAYKDEIFGPVMLIIPFSTKEEAMEIANESKFGLAHGVFTNKLDIVHQFIDALEAGTVYVNTFNNTSVHVPFGGINQSGFGREQGHAAIEAWSQLKSVYINTTGQLKNPFE</sequence>
<reference evidence="2" key="1">
    <citation type="submission" date="2016-11" db="UniProtKB">
        <authorList>
            <consortium name="WormBaseParasite"/>
        </authorList>
    </citation>
    <scope>IDENTIFICATION</scope>
    <source>
        <strain evidence="2">KR3021</strain>
    </source>
</reference>
<dbReference type="WBParaSite" id="RSKR_0000730800.1">
    <property type="protein sequence ID" value="RSKR_0000730800.1"/>
    <property type="gene ID" value="RSKR_0000730800"/>
</dbReference>
<evidence type="ECO:0000313" key="1">
    <source>
        <dbReference type="Proteomes" id="UP000095286"/>
    </source>
</evidence>
<evidence type="ECO:0000313" key="2">
    <source>
        <dbReference type="WBParaSite" id="RSKR_0000730800.1"/>
    </source>
</evidence>
<protein>
    <submittedName>
        <fullName evidence="2">Aldedh domain-containing protein</fullName>
    </submittedName>
</protein>
<proteinExistence type="predicted"/>
<dbReference type="Proteomes" id="UP000095286">
    <property type="component" value="Unplaced"/>
</dbReference>